<dbReference type="Pfam" id="PF00512">
    <property type="entry name" value="HisKA"/>
    <property type="match status" value="1"/>
</dbReference>
<dbReference type="GO" id="GO:0046872">
    <property type="term" value="F:metal ion binding"/>
    <property type="evidence" value="ECO:0007669"/>
    <property type="project" value="UniProtKB-KW"/>
</dbReference>
<dbReference type="KEGG" id="ares:IWH25_12755"/>
<evidence type="ECO:0000256" key="8">
    <source>
        <dbReference type="ARBA" id="ARBA00058004"/>
    </source>
</evidence>
<evidence type="ECO:0000313" key="11">
    <source>
        <dbReference type="EMBL" id="QRJ62639.1"/>
    </source>
</evidence>
<dbReference type="SUPFAM" id="SSF47188">
    <property type="entry name" value="Hemerythrin-like"/>
    <property type="match status" value="1"/>
</dbReference>
<dbReference type="Proteomes" id="UP000663444">
    <property type="component" value="Chromosome"/>
</dbReference>
<accession>A0A974PWA6</accession>
<evidence type="ECO:0000256" key="3">
    <source>
        <dbReference type="ARBA" id="ARBA00012438"/>
    </source>
</evidence>
<dbReference type="InterPro" id="IPR004358">
    <property type="entry name" value="Sig_transdc_His_kin-like_C"/>
</dbReference>
<dbReference type="InterPro" id="IPR036097">
    <property type="entry name" value="HisK_dim/P_sf"/>
</dbReference>
<dbReference type="InterPro" id="IPR003594">
    <property type="entry name" value="HATPase_dom"/>
</dbReference>
<dbReference type="NCBIfam" id="NF033749">
    <property type="entry name" value="bact_hemeryth"/>
    <property type="match status" value="1"/>
</dbReference>
<organism evidence="11 12">
    <name type="scientific">Azospira restricta</name>
    <dbReference type="NCBI Taxonomy" id="404405"/>
    <lineage>
        <taxon>Bacteria</taxon>
        <taxon>Pseudomonadati</taxon>
        <taxon>Pseudomonadota</taxon>
        <taxon>Betaproteobacteria</taxon>
        <taxon>Rhodocyclales</taxon>
        <taxon>Rhodocyclaceae</taxon>
        <taxon>Azospira</taxon>
    </lineage>
</organism>
<evidence type="ECO:0000256" key="6">
    <source>
        <dbReference type="ARBA" id="ARBA00023004"/>
    </source>
</evidence>
<dbReference type="PANTHER" id="PTHR45339:SF5">
    <property type="entry name" value="HISTIDINE KINASE"/>
    <property type="match status" value="1"/>
</dbReference>
<dbReference type="CDD" id="cd00082">
    <property type="entry name" value="HisKA"/>
    <property type="match status" value="1"/>
</dbReference>
<evidence type="ECO:0000256" key="5">
    <source>
        <dbReference type="ARBA" id="ARBA00022723"/>
    </source>
</evidence>
<dbReference type="GO" id="GO:0000155">
    <property type="term" value="F:phosphorelay sensor kinase activity"/>
    <property type="evidence" value="ECO:0007669"/>
    <property type="project" value="InterPro"/>
</dbReference>
<dbReference type="InterPro" id="IPR012312">
    <property type="entry name" value="Hemerythrin-like"/>
</dbReference>
<dbReference type="Pfam" id="PF01814">
    <property type="entry name" value="Hemerythrin"/>
    <property type="match status" value="1"/>
</dbReference>
<evidence type="ECO:0000256" key="4">
    <source>
        <dbReference type="ARBA" id="ARBA00022553"/>
    </source>
</evidence>
<keyword evidence="6" id="KW-0408">Iron</keyword>
<dbReference type="AlphaFoldDB" id="A0A974PWA6"/>
<protein>
    <recommendedName>
        <fullName evidence="9">Virulence sensor protein BvgS</fullName>
        <ecNumber evidence="3">2.7.13.3</ecNumber>
    </recommendedName>
</protein>
<evidence type="ECO:0000256" key="7">
    <source>
        <dbReference type="ARBA" id="ARBA00023012"/>
    </source>
</evidence>
<dbReference type="SMART" id="SM00387">
    <property type="entry name" value="HATPase_c"/>
    <property type="match status" value="1"/>
</dbReference>
<dbReference type="Gene3D" id="3.30.565.10">
    <property type="entry name" value="Histidine kinase-like ATPase, C-terminal domain"/>
    <property type="match status" value="1"/>
</dbReference>
<dbReference type="EC" id="2.7.13.3" evidence="3"/>
<dbReference type="InterPro" id="IPR035938">
    <property type="entry name" value="Hemerythrin-like_sf"/>
</dbReference>
<dbReference type="Gene3D" id="1.20.120.50">
    <property type="entry name" value="Hemerythrin-like"/>
    <property type="match status" value="1"/>
</dbReference>
<dbReference type="CDD" id="cd16922">
    <property type="entry name" value="HATPase_EvgS-ArcB-TorS-like"/>
    <property type="match status" value="1"/>
</dbReference>
<evidence type="ECO:0000256" key="2">
    <source>
        <dbReference type="ARBA" id="ARBA00010587"/>
    </source>
</evidence>
<dbReference type="EMBL" id="CP064781">
    <property type="protein sequence ID" value="QRJ62639.1"/>
    <property type="molecule type" value="Genomic_DNA"/>
</dbReference>
<evidence type="ECO:0000256" key="9">
    <source>
        <dbReference type="ARBA" id="ARBA00070152"/>
    </source>
</evidence>
<name>A0A974PWA6_9RHOO</name>
<comment type="similarity">
    <text evidence="2">Belongs to the hemerythrin family.</text>
</comment>
<dbReference type="CDD" id="cd12107">
    <property type="entry name" value="Hemerythrin"/>
    <property type="match status" value="1"/>
</dbReference>
<evidence type="ECO:0000259" key="10">
    <source>
        <dbReference type="PROSITE" id="PS50109"/>
    </source>
</evidence>
<proteinExistence type="inferred from homology"/>
<dbReference type="InterPro" id="IPR003661">
    <property type="entry name" value="HisK_dim/P_dom"/>
</dbReference>
<dbReference type="NCBIfam" id="TIGR02481">
    <property type="entry name" value="hemeryth_dom"/>
    <property type="match status" value="1"/>
</dbReference>
<sequence>MPLMQWNEHFATGIEVIDEQHRWLIDLVNATAPVLALNYRRHHERADELLDQLMHYAAFHFQTEERLMRDHAIDPRHEALHRESHGRFAADVALMRAAYTAGEAPTGGALLTFLANWLIFHILGEDQALTRQLRAIDGGRSPAEAFADGAGDRCDPAHEALTQALIDAYTLVTEQNRNLMENNHELERHRHRLEELVSARTVDLVRALDAAETANKARSSFIANMSHEIRTPMNAIVGITWALQQHTRDQAQLARLRQVGEATQQLLTIVNDLLDMARIESDRLTLEPLDFDPRRVLHEVLGGIADKAAAKGLHVTVEADGLPPLLRGDPVRLGQILANYASNAVKFTERGEVALRARRFDAVDGVVRLRFEIEDTGVGIDPAELPRLFRPFEQADASSTRRHGGTGLGLAISRRLAEMMGGSTGADSHPGKGSLFWLELPFALLPAAAAAAGSPLAVAAAPPAAGHAVPLSPPQREILRRLAALLADDDVQAVALWHECAEALAGHFDRQRAPFEAALAAYDFAAAHALLMQVVDEDDAARP</sequence>
<keyword evidence="4" id="KW-0597">Phosphoprotein</keyword>
<comment type="catalytic activity">
    <reaction evidence="1">
        <text>ATP + protein L-histidine = ADP + protein N-phospho-L-histidine.</text>
        <dbReference type="EC" id="2.7.13.3"/>
    </reaction>
</comment>
<keyword evidence="7" id="KW-0902">Two-component regulatory system</keyword>
<evidence type="ECO:0000313" key="12">
    <source>
        <dbReference type="Proteomes" id="UP000663444"/>
    </source>
</evidence>
<dbReference type="InterPro" id="IPR036890">
    <property type="entry name" value="HATPase_C_sf"/>
</dbReference>
<dbReference type="Gene3D" id="1.10.287.130">
    <property type="match status" value="1"/>
</dbReference>
<dbReference type="SMART" id="SM00388">
    <property type="entry name" value="HisKA"/>
    <property type="match status" value="1"/>
</dbReference>
<dbReference type="InterPro" id="IPR012827">
    <property type="entry name" value="Hemerythrin_metal-bd"/>
</dbReference>
<dbReference type="InterPro" id="IPR005467">
    <property type="entry name" value="His_kinase_dom"/>
</dbReference>
<keyword evidence="5" id="KW-0479">Metal-binding</keyword>
<comment type="function">
    <text evidence="8">Member of the two-component regulatory system BvgS/BvgA. Phosphorylates BvgA via a four-step phosphorelay in response to environmental signals.</text>
</comment>
<dbReference type="SUPFAM" id="SSF55874">
    <property type="entry name" value="ATPase domain of HSP90 chaperone/DNA topoisomerase II/histidine kinase"/>
    <property type="match status" value="1"/>
</dbReference>
<gene>
    <name evidence="11" type="ORF">IWH25_12755</name>
</gene>
<dbReference type="SUPFAM" id="SSF47384">
    <property type="entry name" value="Homodimeric domain of signal transducing histidine kinase"/>
    <property type="match status" value="1"/>
</dbReference>
<reference evidence="11" key="1">
    <citation type="submission" date="2020-11" db="EMBL/GenBank/DDBJ databases">
        <title>Azospira restricta DSM 18626 genome sequence.</title>
        <authorList>
            <person name="Moe W.M."/>
        </authorList>
    </citation>
    <scope>NUCLEOTIDE SEQUENCE</scope>
    <source>
        <strain evidence="11">DSM 18626</strain>
    </source>
</reference>
<feature type="domain" description="Histidine kinase" evidence="10">
    <location>
        <begin position="224"/>
        <end position="444"/>
    </location>
</feature>
<dbReference type="Pfam" id="PF02518">
    <property type="entry name" value="HATPase_c"/>
    <property type="match status" value="1"/>
</dbReference>
<dbReference type="FunFam" id="3.30.565.10:FF:000010">
    <property type="entry name" value="Sensor histidine kinase RcsC"/>
    <property type="match status" value="1"/>
</dbReference>
<evidence type="ECO:0000256" key="1">
    <source>
        <dbReference type="ARBA" id="ARBA00000085"/>
    </source>
</evidence>
<keyword evidence="12" id="KW-1185">Reference proteome</keyword>
<dbReference type="PROSITE" id="PS50109">
    <property type="entry name" value="HIS_KIN"/>
    <property type="match status" value="1"/>
</dbReference>
<dbReference type="PANTHER" id="PTHR45339">
    <property type="entry name" value="HYBRID SIGNAL TRANSDUCTION HISTIDINE KINASE J"/>
    <property type="match status" value="1"/>
</dbReference>
<dbReference type="RefSeq" id="WP_203386170.1">
    <property type="nucleotide sequence ID" value="NZ_CP064781.1"/>
</dbReference>
<dbReference type="PRINTS" id="PR00344">
    <property type="entry name" value="BCTRLSENSOR"/>
</dbReference>